<feature type="domain" description="Histidine kinase" evidence="19">
    <location>
        <begin position="291"/>
        <end position="516"/>
    </location>
</feature>
<proteinExistence type="inferred from homology"/>
<dbReference type="Pfam" id="PF03924">
    <property type="entry name" value="CHASE"/>
    <property type="match status" value="1"/>
</dbReference>
<dbReference type="FunFam" id="3.30.565.10:FF:000010">
    <property type="entry name" value="Sensor histidine kinase RcsC"/>
    <property type="match status" value="1"/>
</dbReference>
<dbReference type="SMART" id="SM00387">
    <property type="entry name" value="HATPase_c"/>
    <property type="match status" value="1"/>
</dbReference>
<dbReference type="InterPro" id="IPR003594">
    <property type="entry name" value="HATPase_dom"/>
</dbReference>
<feature type="transmembrane region" description="Helical" evidence="18">
    <location>
        <begin position="238"/>
        <end position="262"/>
    </location>
</feature>
<dbReference type="Gene3D" id="3.30.450.350">
    <property type="entry name" value="CHASE domain"/>
    <property type="match status" value="1"/>
</dbReference>
<dbReference type="EMBL" id="WMIA01000006">
    <property type="protein sequence ID" value="MTF38654.1"/>
    <property type="molecule type" value="Genomic_DNA"/>
</dbReference>
<comment type="similarity">
    <text evidence="3">In the N-terminal section; belongs to the phytochrome family.</text>
</comment>
<accession>A0A844GQ16</accession>
<comment type="subcellular location">
    <subcellularLocation>
        <location evidence="2">Membrane</location>
    </subcellularLocation>
</comment>
<dbReference type="PROSITE" id="PS50839">
    <property type="entry name" value="CHASE"/>
    <property type="match status" value="1"/>
</dbReference>
<feature type="domain" description="CHASE" evidence="21">
    <location>
        <begin position="84"/>
        <end position="177"/>
    </location>
</feature>
<evidence type="ECO:0000259" key="21">
    <source>
        <dbReference type="PROSITE" id="PS50839"/>
    </source>
</evidence>
<dbReference type="CDD" id="cd17546">
    <property type="entry name" value="REC_hyHK_CKI1_RcsC-like"/>
    <property type="match status" value="1"/>
</dbReference>
<evidence type="ECO:0000256" key="8">
    <source>
        <dbReference type="ARBA" id="ARBA00022741"/>
    </source>
</evidence>
<evidence type="ECO:0000259" key="19">
    <source>
        <dbReference type="PROSITE" id="PS50109"/>
    </source>
</evidence>
<dbReference type="PANTHER" id="PTHR45339:SF1">
    <property type="entry name" value="HYBRID SIGNAL TRANSDUCTION HISTIDINE KINASE J"/>
    <property type="match status" value="1"/>
</dbReference>
<evidence type="ECO:0000256" key="10">
    <source>
        <dbReference type="ARBA" id="ARBA00022840"/>
    </source>
</evidence>
<dbReference type="Gene3D" id="1.10.287.130">
    <property type="match status" value="1"/>
</dbReference>
<feature type="domain" description="Response regulatory" evidence="20">
    <location>
        <begin position="540"/>
        <end position="657"/>
    </location>
</feature>
<keyword evidence="10" id="KW-0067">ATP-binding</keyword>
<dbReference type="SUPFAM" id="SSF47384">
    <property type="entry name" value="Homodimeric domain of signal transducing histidine kinase"/>
    <property type="match status" value="1"/>
</dbReference>
<dbReference type="AlphaFoldDB" id="A0A844GQ16"/>
<keyword evidence="12" id="KW-0902">Two-component regulatory system</keyword>
<dbReference type="Gene3D" id="3.40.50.2300">
    <property type="match status" value="1"/>
</dbReference>
<evidence type="ECO:0000256" key="1">
    <source>
        <dbReference type="ARBA" id="ARBA00000085"/>
    </source>
</evidence>
<dbReference type="RefSeq" id="WP_155083547.1">
    <property type="nucleotide sequence ID" value="NZ_WMIA01000006.1"/>
</dbReference>
<dbReference type="InterPro" id="IPR004358">
    <property type="entry name" value="Sig_transdc_His_kin-like_C"/>
</dbReference>
<keyword evidence="13 18" id="KW-0472">Membrane</keyword>
<evidence type="ECO:0000259" key="20">
    <source>
        <dbReference type="PROSITE" id="PS50110"/>
    </source>
</evidence>
<keyword evidence="9" id="KW-0418">Kinase</keyword>
<dbReference type="SUPFAM" id="SSF52172">
    <property type="entry name" value="CheY-like"/>
    <property type="match status" value="1"/>
</dbReference>
<evidence type="ECO:0000256" key="2">
    <source>
        <dbReference type="ARBA" id="ARBA00004370"/>
    </source>
</evidence>
<dbReference type="InterPro" id="IPR042240">
    <property type="entry name" value="CHASE_sf"/>
</dbReference>
<keyword evidence="6" id="KW-0808">Transferase</keyword>
<dbReference type="Pfam" id="PF00072">
    <property type="entry name" value="Response_reg"/>
    <property type="match status" value="1"/>
</dbReference>
<organism evidence="22 23">
    <name type="scientific">Cyanobacterium aponinum 0216</name>
    <dbReference type="NCBI Taxonomy" id="2676140"/>
    <lineage>
        <taxon>Bacteria</taxon>
        <taxon>Bacillati</taxon>
        <taxon>Cyanobacteriota</taxon>
        <taxon>Cyanophyceae</taxon>
        <taxon>Oscillatoriophycideae</taxon>
        <taxon>Chroococcales</taxon>
        <taxon>Geminocystaceae</taxon>
        <taxon>Cyanobacterium</taxon>
    </lineage>
</organism>
<reference evidence="22 23" key="1">
    <citation type="submission" date="2019-11" db="EMBL/GenBank/DDBJ databases">
        <title>Isolation of a new High Light Tolerant Cyanobacteria.</title>
        <authorList>
            <person name="Dobson Z."/>
            <person name="Vaughn N."/>
            <person name="Vaughn M."/>
            <person name="Fromme P."/>
            <person name="Mazor Y."/>
        </authorList>
    </citation>
    <scope>NUCLEOTIDE SEQUENCE [LARGE SCALE GENOMIC DNA]</scope>
    <source>
        <strain evidence="22 23">0216</strain>
    </source>
</reference>
<dbReference type="InterPro" id="IPR003661">
    <property type="entry name" value="HisK_dim/P_dom"/>
</dbReference>
<dbReference type="GO" id="GO:0005524">
    <property type="term" value="F:ATP binding"/>
    <property type="evidence" value="ECO:0007669"/>
    <property type="project" value="UniProtKB-KW"/>
</dbReference>
<dbReference type="Pfam" id="PF00512">
    <property type="entry name" value="HisKA"/>
    <property type="match status" value="1"/>
</dbReference>
<protein>
    <recommendedName>
        <fullName evidence="16">Circadian input-output histidine kinase CikA</fullName>
        <ecNumber evidence="4">2.7.13.3</ecNumber>
    </recommendedName>
    <alternativeName>
        <fullName evidence="15">Sensory/regulatory protein RpfC</fullName>
    </alternativeName>
</protein>
<evidence type="ECO:0000256" key="18">
    <source>
        <dbReference type="SAM" id="Phobius"/>
    </source>
</evidence>
<evidence type="ECO:0000256" key="5">
    <source>
        <dbReference type="ARBA" id="ARBA00022553"/>
    </source>
</evidence>
<dbReference type="GO" id="GO:0000155">
    <property type="term" value="F:phosphorelay sensor kinase activity"/>
    <property type="evidence" value="ECO:0007669"/>
    <property type="project" value="InterPro"/>
</dbReference>
<dbReference type="InterPro" id="IPR005467">
    <property type="entry name" value="His_kinase_dom"/>
</dbReference>
<comment type="catalytic activity">
    <reaction evidence="1">
        <text>ATP + protein L-histidine = ADP + protein N-phospho-L-histidine.</text>
        <dbReference type="EC" id="2.7.13.3"/>
    </reaction>
</comment>
<dbReference type="Pfam" id="PF02518">
    <property type="entry name" value="HATPase_c"/>
    <property type="match status" value="1"/>
</dbReference>
<evidence type="ECO:0000256" key="9">
    <source>
        <dbReference type="ARBA" id="ARBA00022777"/>
    </source>
</evidence>
<evidence type="ECO:0000313" key="23">
    <source>
        <dbReference type="Proteomes" id="UP000437131"/>
    </source>
</evidence>
<dbReference type="PANTHER" id="PTHR45339">
    <property type="entry name" value="HYBRID SIGNAL TRANSDUCTION HISTIDINE KINASE J"/>
    <property type="match status" value="1"/>
</dbReference>
<dbReference type="PRINTS" id="PR00344">
    <property type="entry name" value="BCTRLSENSOR"/>
</dbReference>
<evidence type="ECO:0000256" key="14">
    <source>
        <dbReference type="ARBA" id="ARBA00064003"/>
    </source>
</evidence>
<keyword evidence="8" id="KW-0547">Nucleotide-binding</keyword>
<evidence type="ECO:0000256" key="12">
    <source>
        <dbReference type="ARBA" id="ARBA00023012"/>
    </source>
</evidence>
<dbReference type="CDD" id="cd00082">
    <property type="entry name" value="HisKA"/>
    <property type="match status" value="1"/>
</dbReference>
<dbReference type="EC" id="2.7.13.3" evidence="4"/>
<evidence type="ECO:0000256" key="15">
    <source>
        <dbReference type="ARBA" id="ARBA00068150"/>
    </source>
</evidence>
<evidence type="ECO:0000256" key="13">
    <source>
        <dbReference type="ARBA" id="ARBA00023136"/>
    </source>
</evidence>
<dbReference type="InterPro" id="IPR001789">
    <property type="entry name" value="Sig_transdc_resp-reg_receiver"/>
</dbReference>
<dbReference type="Proteomes" id="UP000437131">
    <property type="component" value="Unassembled WGS sequence"/>
</dbReference>
<dbReference type="Gene3D" id="3.30.565.10">
    <property type="entry name" value="Histidine kinase-like ATPase, C-terminal domain"/>
    <property type="match status" value="1"/>
</dbReference>
<dbReference type="FunFam" id="1.10.287.130:FF:000002">
    <property type="entry name" value="Two-component osmosensing histidine kinase"/>
    <property type="match status" value="1"/>
</dbReference>
<dbReference type="InterPro" id="IPR006189">
    <property type="entry name" value="CHASE_dom"/>
</dbReference>
<dbReference type="InterPro" id="IPR011006">
    <property type="entry name" value="CheY-like_superfamily"/>
</dbReference>
<sequence length="662" mass="76066">MIITIITFSFLVEYNHRQVENLVQTQLISLRQKTELELKTRVLALERMQKRWQNEKGTPKERWEKDALEYIEDYTGYQAIQWVNPQYYVTWLVPEKGNEDVKNLYIKFENKRKDAIATSIANNTIYISPTLNLIQGDKGFIIYIPLLIPQANKPPQFDGFLISVVKLNSFLYSLLRQEAWKGYQIFIYEDSQLIYSSTYASPKDNLQWQQSTELQYRGIDWKITIIPNNSFLKKYRSILPHIILIIGLILAGLLAWSVYLLFEFKQRNRLLIKAKQEAETANLAKSQFLAMISHEIRTPMNGILGMVNLLEDTPLNNIQKEFLLTIRDGGESLLTIINDILNFSKIESNKLELETKNFSLRQCVKKVIDLLQFQAQEKNLSLTFEINDSLPDYFLGDIIRLRQILLNLVANAIKFTRQGEVKIIVQGEKINPNEKLSAYQILFIVQDTGIGIPLHKQSKLFQPFSQLDASINRKYGGTGLGLAICKGLVEMMEGEIWLESEENKGSSFYFRVVLSVSNNPQTSSIVSTSVSSLTRQSSLKILIVEDNLVNQKVISLTLKKLGYHADIANHGVDAIQILQQKDYNLILMDMQMPEMDGIATTKWIRQNLLPEKQPYIMAMTANAMDSDRILCLNAGMDDYMSKPINFALLKQKLTAISQLLYK</sequence>
<evidence type="ECO:0000313" key="22">
    <source>
        <dbReference type="EMBL" id="MTF38654.1"/>
    </source>
</evidence>
<evidence type="ECO:0000256" key="16">
    <source>
        <dbReference type="ARBA" id="ARBA00074306"/>
    </source>
</evidence>
<dbReference type="SMART" id="SM00448">
    <property type="entry name" value="REC"/>
    <property type="match status" value="1"/>
</dbReference>
<dbReference type="GO" id="GO:0016020">
    <property type="term" value="C:membrane"/>
    <property type="evidence" value="ECO:0007669"/>
    <property type="project" value="UniProtKB-SubCell"/>
</dbReference>
<dbReference type="CDD" id="cd16922">
    <property type="entry name" value="HATPase_EvgS-ArcB-TorS-like"/>
    <property type="match status" value="1"/>
</dbReference>
<keyword evidence="11 18" id="KW-1133">Transmembrane helix</keyword>
<comment type="caution">
    <text evidence="22">The sequence shown here is derived from an EMBL/GenBank/DDBJ whole genome shotgun (WGS) entry which is preliminary data.</text>
</comment>
<evidence type="ECO:0000256" key="11">
    <source>
        <dbReference type="ARBA" id="ARBA00022989"/>
    </source>
</evidence>
<keyword evidence="5 17" id="KW-0597">Phosphoprotein</keyword>
<evidence type="ECO:0000256" key="3">
    <source>
        <dbReference type="ARBA" id="ARBA00006402"/>
    </source>
</evidence>
<dbReference type="PROSITE" id="PS50109">
    <property type="entry name" value="HIS_KIN"/>
    <property type="match status" value="1"/>
</dbReference>
<dbReference type="SUPFAM" id="SSF55874">
    <property type="entry name" value="ATPase domain of HSP90 chaperone/DNA topoisomerase II/histidine kinase"/>
    <property type="match status" value="1"/>
</dbReference>
<name>A0A844GQ16_9CHRO</name>
<evidence type="ECO:0000256" key="7">
    <source>
        <dbReference type="ARBA" id="ARBA00022692"/>
    </source>
</evidence>
<evidence type="ECO:0000256" key="4">
    <source>
        <dbReference type="ARBA" id="ARBA00012438"/>
    </source>
</evidence>
<evidence type="ECO:0000256" key="6">
    <source>
        <dbReference type="ARBA" id="ARBA00022679"/>
    </source>
</evidence>
<gene>
    <name evidence="22" type="ORF">GGC33_06915</name>
</gene>
<dbReference type="InterPro" id="IPR036097">
    <property type="entry name" value="HisK_dim/P_sf"/>
</dbReference>
<dbReference type="SMART" id="SM01079">
    <property type="entry name" value="CHASE"/>
    <property type="match status" value="1"/>
</dbReference>
<dbReference type="InterPro" id="IPR036890">
    <property type="entry name" value="HATPase_C_sf"/>
</dbReference>
<evidence type="ECO:0000256" key="17">
    <source>
        <dbReference type="PROSITE-ProRule" id="PRU00169"/>
    </source>
</evidence>
<feature type="modified residue" description="4-aspartylphosphate" evidence="17">
    <location>
        <position position="589"/>
    </location>
</feature>
<comment type="subunit">
    <text evidence="14">At low DSF concentrations, interacts with RpfF.</text>
</comment>
<dbReference type="SMART" id="SM00388">
    <property type="entry name" value="HisKA"/>
    <property type="match status" value="1"/>
</dbReference>
<keyword evidence="7 18" id="KW-0812">Transmembrane</keyword>
<dbReference type="PROSITE" id="PS50110">
    <property type="entry name" value="RESPONSE_REGULATORY"/>
    <property type="match status" value="1"/>
</dbReference>